<evidence type="ECO:0000256" key="1">
    <source>
        <dbReference type="ARBA" id="ARBA00023002"/>
    </source>
</evidence>
<evidence type="ECO:0000313" key="2">
    <source>
        <dbReference type="EMBL" id="MBB6436088.1"/>
    </source>
</evidence>
<proteinExistence type="predicted"/>
<dbReference type="InterPro" id="IPR016161">
    <property type="entry name" value="Ald_DH/histidinol_DH"/>
</dbReference>
<evidence type="ECO:0000313" key="3">
    <source>
        <dbReference type="Proteomes" id="UP000540423"/>
    </source>
</evidence>
<comment type="caution">
    <text evidence="2">The sequence shown here is derived from an EMBL/GenBank/DDBJ whole genome shotgun (WGS) entry which is preliminary data.</text>
</comment>
<sequence>MLRAGRLIWNDWPTGVAVTRAMHHGGPWPSTTSPLRTSVGGTAVPRWLRPIAYQNMPEALLPQALQTSNP</sequence>
<dbReference type="InterPro" id="IPR016162">
    <property type="entry name" value="Ald_DH_N"/>
</dbReference>
<protein>
    <submittedName>
        <fullName evidence="2">Uncharacterized protein</fullName>
    </submittedName>
</protein>
<dbReference type="SUPFAM" id="SSF53720">
    <property type="entry name" value="ALDH-like"/>
    <property type="match status" value="1"/>
</dbReference>
<gene>
    <name evidence="2" type="ORF">HNQ79_002551</name>
</gene>
<reference evidence="2 3" key="1">
    <citation type="submission" date="2020-08" db="EMBL/GenBank/DDBJ databases">
        <title>Genomic Encyclopedia of Type Strains, Phase IV (KMG-IV): sequencing the most valuable type-strain genomes for metagenomic binning, comparative biology and taxonomic classification.</title>
        <authorList>
            <person name="Goeker M."/>
        </authorList>
    </citation>
    <scope>NUCLEOTIDE SEQUENCE [LARGE SCALE GENOMIC DNA]</scope>
    <source>
        <strain evidence="2 3">DSM 40141</strain>
    </source>
</reference>
<dbReference type="EMBL" id="JACHEM010000005">
    <property type="protein sequence ID" value="MBB6436088.1"/>
    <property type="molecule type" value="Genomic_DNA"/>
</dbReference>
<organism evidence="2 3">
    <name type="scientific">Streptomyces candidus</name>
    <dbReference type="NCBI Taxonomy" id="67283"/>
    <lineage>
        <taxon>Bacteria</taxon>
        <taxon>Bacillati</taxon>
        <taxon>Actinomycetota</taxon>
        <taxon>Actinomycetes</taxon>
        <taxon>Kitasatosporales</taxon>
        <taxon>Streptomycetaceae</taxon>
        <taxon>Streptomyces</taxon>
    </lineage>
</organism>
<dbReference type="AlphaFoldDB" id="A0A7X0HH56"/>
<dbReference type="GO" id="GO:0016491">
    <property type="term" value="F:oxidoreductase activity"/>
    <property type="evidence" value="ECO:0007669"/>
    <property type="project" value="UniProtKB-KW"/>
</dbReference>
<accession>A0A7X0HH56</accession>
<keyword evidence="1" id="KW-0560">Oxidoreductase</keyword>
<keyword evidence="3" id="KW-1185">Reference proteome</keyword>
<dbReference type="Proteomes" id="UP000540423">
    <property type="component" value="Unassembled WGS sequence"/>
</dbReference>
<dbReference type="Gene3D" id="3.40.605.10">
    <property type="entry name" value="Aldehyde Dehydrogenase, Chain A, domain 1"/>
    <property type="match status" value="1"/>
</dbReference>
<name>A0A7X0HH56_9ACTN</name>